<feature type="domain" description="Fibronectin type III-like" evidence="1">
    <location>
        <begin position="5"/>
        <end position="74"/>
    </location>
</feature>
<dbReference type="GO" id="GO:0048046">
    <property type="term" value="C:apoplast"/>
    <property type="evidence" value="ECO:0007669"/>
    <property type="project" value="TreeGrafter"/>
</dbReference>
<evidence type="ECO:0000313" key="2">
    <source>
        <dbReference type="EMBL" id="PQP97003.1"/>
    </source>
</evidence>
<dbReference type="GO" id="GO:0031222">
    <property type="term" value="P:arabinan catabolic process"/>
    <property type="evidence" value="ECO:0007669"/>
    <property type="project" value="TreeGrafter"/>
</dbReference>
<dbReference type="SMART" id="SM01217">
    <property type="entry name" value="Fn3_like"/>
    <property type="match status" value="1"/>
</dbReference>
<organism evidence="2 3">
    <name type="scientific">Prunus yedoensis var. nudiflora</name>
    <dbReference type="NCBI Taxonomy" id="2094558"/>
    <lineage>
        <taxon>Eukaryota</taxon>
        <taxon>Viridiplantae</taxon>
        <taxon>Streptophyta</taxon>
        <taxon>Embryophyta</taxon>
        <taxon>Tracheophyta</taxon>
        <taxon>Spermatophyta</taxon>
        <taxon>Magnoliopsida</taxon>
        <taxon>eudicotyledons</taxon>
        <taxon>Gunneridae</taxon>
        <taxon>Pentapetalae</taxon>
        <taxon>rosids</taxon>
        <taxon>fabids</taxon>
        <taxon>Rosales</taxon>
        <taxon>Rosaceae</taxon>
        <taxon>Amygdaloideae</taxon>
        <taxon>Amygdaleae</taxon>
        <taxon>Prunus</taxon>
    </lineage>
</organism>
<dbReference type="Proteomes" id="UP000250321">
    <property type="component" value="Unassembled WGS sequence"/>
</dbReference>
<dbReference type="Pfam" id="PF14310">
    <property type="entry name" value="Fn3-like"/>
    <property type="match status" value="1"/>
</dbReference>
<dbReference type="OrthoDB" id="1548694at2759"/>
<reference evidence="2 3" key="1">
    <citation type="submission" date="2018-02" db="EMBL/GenBank/DDBJ databases">
        <title>Draft genome of wild Prunus yedoensis var. nudiflora.</title>
        <authorList>
            <person name="Baek S."/>
            <person name="Kim J.-H."/>
            <person name="Choi K."/>
            <person name="Kim G.-B."/>
            <person name="Cho A."/>
            <person name="Jang H."/>
            <person name="Shin C.-H."/>
            <person name="Yu H.-J."/>
            <person name="Mun J.-H."/>
        </authorList>
    </citation>
    <scope>NUCLEOTIDE SEQUENCE [LARGE SCALE GENOMIC DNA]</scope>
    <source>
        <strain evidence="3">cv. Jeju island</strain>
        <tissue evidence="2">Leaf</tissue>
    </source>
</reference>
<name>A0A314XZU7_PRUYE</name>
<dbReference type="InterPro" id="IPR044993">
    <property type="entry name" value="BXL"/>
</dbReference>
<dbReference type="InterPro" id="IPR026891">
    <property type="entry name" value="Fn3-like"/>
</dbReference>
<dbReference type="Gene3D" id="2.60.40.10">
    <property type="entry name" value="Immunoglobulins"/>
    <property type="match status" value="1"/>
</dbReference>
<dbReference type="PANTHER" id="PTHR42721">
    <property type="entry name" value="SUGAR HYDROLASE-RELATED"/>
    <property type="match status" value="1"/>
</dbReference>
<dbReference type="AlphaFoldDB" id="A0A314XZU7"/>
<gene>
    <name evidence="2" type="ORF">Pyn_03975</name>
</gene>
<keyword evidence="3" id="KW-1185">Reference proteome</keyword>
<evidence type="ECO:0000259" key="1">
    <source>
        <dbReference type="SMART" id="SM01217"/>
    </source>
</evidence>
<sequence>MDGTHTLLVFTSPPDGKWAASKQLVGFHKIHIAAGSERRVRIAVHVCKHLSVVDRFGIRRIPLGEHKLQIGDLSHQVSLQANLGEIKFAPPQGELKMADCNRGEDYFSAQDHEVPCS</sequence>
<proteinExistence type="predicted"/>
<dbReference type="EMBL" id="PJQY01002032">
    <property type="protein sequence ID" value="PQP97003.1"/>
    <property type="molecule type" value="Genomic_DNA"/>
</dbReference>
<dbReference type="PANTHER" id="PTHR42721:SF8">
    <property type="entry name" value="BETA-D-XYLOSIDASE 1"/>
    <property type="match status" value="1"/>
</dbReference>
<dbReference type="GO" id="GO:0045493">
    <property type="term" value="P:xylan catabolic process"/>
    <property type="evidence" value="ECO:0007669"/>
    <property type="project" value="InterPro"/>
</dbReference>
<dbReference type="STRING" id="2094558.A0A314XZU7"/>
<accession>A0A314XZU7</accession>
<comment type="caution">
    <text evidence="2">The sequence shown here is derived from an EMBL/GenBank/DDBJ whole genome shotgun (WGS) entry which is preliminary data.</text>
</comment>
<dbReference type="GO" id="GO:0046556">
    <property type="term" value="F:alpha-L-arabinofuranosidase activity"/>
    <property type="evidence" value="ECO:0007669"/>
    <property type="project" value="TreeGrafter"/>
</dbReference>
<dbReference type="InterPro" id="IPR013783">
    <property type="entry name" value="Ig-like_fold"/>
</dbReference>
<dbReference type="GO" id="GO:0009044">
    <property type="term" value="F:xylan 1,4-beta-xylosidase activity"/>
    <property type="evidence" value="ECO:0007669"/>
    <property type="project" value="InterPro"/>
</dbReference>
<protein>
    <submittedName>
        <fullName evidence="2">Arabinofuranosidase/xylosidase homolog</fullName>
    </submittedName>
</protein>
<evidence type="ECO:0000313" key="3">
    <source>
        <dbReference type="Proteomes" id="UP000250321"/>
    </source>
</evidence>